<dbReference type="EMBL" id="JAJJMB010008334">
    <property type="protein sequence ID" value="KAI3924226.1"/>
    <property type="molecule type" value="Genomic_DNA"/>
</dbReference>
<evidence type="ECO:0000313" key="4">
    <source>
        <dbReference type="Proteomes" id="UP001202328"/>
    </source>
</evidence>
<feature type="compositionally biased region" description="Polar residues" evidence="2">
    <location>
        <begin position="344"/>
        <end position="361"/>
    </location>
</feature>
<proteinExistence type="predicted"/>
<feature type="compositionally biased region" description="Basic and acidic residues" evidence="2">
    <location>
        <begin position="185"/>
        <end position="206"/>
    </location>
</feature>
<protein>
    <recommendedName>
        <fullName evidence="5">Rho termination factor N-terminal domain-containing protein</fullName>
    </recommendedName>
</protein>
<feature type="compositionally biased region" description="Basic and acidic residues" evidence="2">
    <location>
        <begin position="551"/>
        <end position="561"/>
    </location>
</feature>
<feature type="compositionally biased region" description="Polar residues" evidence="2">
    <location>
        <begin position="207"/>
        <end position="219"/>
    </location>
</feature>
<reference evidence="3" key="1">
    <citation type="submission" date="2022-04" db="EMBL/GenBank/DDBJ databases">
        <title>A functionally conserved STORR gene fusion in Papaver species that diverged 16.8 million years ago.</title>
        <authorList>
            <person name="Catania T."/>
        </authorList>
    </citation>
    <scope>NUCLEOTIDE SEQUENCE</scope>
    <source>
        <strain evidence="3">S-188037</strain>
    </source>
</reference>
<dbReference type="AlphaFoldDB" id="A0AAD4SVF4"/>
<feature type="region of interest" description="Disordered" evidence="2">
    <location>
        <begin position="542"/>
        <end position="561"/>
    </location>
</feature>
<feature type="region of interest" description="Disordered" evidence="2">
    <location>
        <begin position="489"/>
        <end position="537"/>
    </location>
</feature>
<organism evidence="3 4">
    <name type="scientific">Papaver atlanticum</name>
    <dbReference type="NCBI Taxonomy" id="357466"/>
    <lineage>
        <taxon>Eukaryota</taxon>
        <taxon>Viridiplantae</taxon>
        <taxon>Streptophyta</taxon>
        <taxon>Embryophyta</taxon>
        <taxon>Tracheophyta</taxon>
        <taxon>Spermatophyta</taxon>
        <taxon>Magnoliopsida</taxon>
        <taxon>Ranunculales</taxon>
        <taxon>Papaveraceae</taxon>
        <taxon>Papaveroideae</taxon>
        <taxon>Papaver</taxon>
    </lineage>
</organism>
<feature type="coiled-coil region" evidence="1">
    <location>
        <begin position="46"/>
        <end position="80"/>
    </location>
</feature>
<evidence type="ECO:0008006" key="5">
    <source>
        <dbReference type="Google" id="ProtNLM"/>
    </source>
</evidence>
<evidence type="ECO:0000256" key="2">
    <source>
        <dbReference type="SAM" id="MobiDB-lite"/>
    </source>
</evidence>
<keyword evidence="4" id="KW-1185">Reference proteome</keyword>
<name>A0AAD4SVF4_9MAGN</name>
<accession>A0AAD4SVF4</accession>
<comment type="caution">
    <text evidence="3">The sequence shown here is derived from an EMBL/GenBank/DDBJ whole genome shotgun (WGS) entry which is preliminary data.</text>
</comment>
<feature type="region of interest" description="Disordered" evidence="2">
    <location>
        <begin position="342"/>
        <end position="373"/>
    </location>
</feature>
<sequence>MDWDACGQLYSQDGEKYMEDGVKCIDYVDYWPDVIEEDAVNEKYCKKVLRKLIKKADHELEELEGDLFILQTQLEWAENNKYDEWFDTCYKGLKENIQRLELSICSLKDVRHGDTDDNHTEVLREPVMRVHEVIKALLSKELQNKHEQMGQPADSISEEVRSDQQPAGVFPGDLRLSELPADILSRDSRSDEQPTKIVSERLRMDTLSHSSGPSDSTTAETEKAKSKFTSFTESSLCLKPILDVSAAVNIQEFGDTVTSGTTSIISSPMVPGHIDENEIQPLNGQELVISVTEKTLSLMPSLELQRQEKNKAKSEPNAISSKTSFVLSNPSINSKGEVALKPQSIAQSNRSGTQKSGLTVTENRKRSTSNWNLKGTKKHMQNHVNGRCMPVSLGHNSTSDMSSSNSSLMLQEQMDKHVMQVKTEPLTSVTYEPVHLLPSSAMQRKVRIKSEIHVVEEPKSITGVSVHRDSSLNSQRKISQSVESKAQLFQSGTERSDAALLTGSMTGSASSSKSRWAQKRKQDQVEGQKSYRRSAPQKVLDDASLNSYLTSREKQKSRIIQKEGERVKMPMVGSNESPSLPEPTTYDGLIKLKLRELQKFGMSLGLRGWKEYRKEALIHKILEAKKPDAQMCIGTSISR</sequence>
<evidence type="ECO:0000256" key="1">
    <source>
        <dbReference type="SAM" id="Coils"/>
    </source>
</evidence>
<feature type="compositionally biased region" description="Polar residues" evidence="2">
    <location>
        <begin position="317"/>
        <end position="326"/>
    </location>
</feature>
<feature type="compositionally biased region" description="Low complexity" evidence="2">
    <location>
        <begin position="502"/>
        <end position="514"/>
    </location>
</feature>
<dbReference type="Proteomes" id="UP001202328">
    <property type="component" value="Unassembled WGS sequence"/>
</dbReference>
<feature type="region of interest" description="Disordered" evidence="2">
    <location>
        <begin position="145"/>
        <end position="172"/>
    </location>
</feature>
<evidence type="ECO:0000313" key="3">
    <source>
        <dbReference type="EMBL" id="KAI3924226.1"/>
    </source>
</evidence>
<feature type="region of interest" description="Disordered" evidence="2">
    <location>
        <begin position="306"/>
        <end position="326"/>
    </location>
</feature>
<feature type="region of interest" description="Disordered" evidence="2">
    <location>
        <begin position="185"/>
        <end position="222"/>
    </location>
</feature>
<keyword evidence="1" id="KW-0175">Coiled coil</keyword>
<gene>
    <name evidence="3" type="ORF">MKW98_032427</name>
</gene>